<dbReference type="EMBL" id="JACHON010000001">
    <property type="protein sequence ID" value="MBB6511845.1"/>
    <property type="molecule type" value="Genomic_DNA"/>
</dbReference>
<evidence type="ECO:0000256" key="7">
    <source>
        <dbReference type="ARBA" id="ARBA00034754"/>
    </source>
</evidence>
<name>A0A841RKX3_9BACI</name>
<keyword evidence="6" id="KW-0239">DNA-directed DNA polymerase</keyword>
<dbReference type="Proteomes" id="UP000572212">
    <property type="component" value="Unassembled WGS sequence"/>
</dbReference>
<evidence type="ECO:0000313" key="12">
    <source>
        <dbReference type="Proteomes" id="UP000572212"/>
    </source>
</evidence>
<keyword evidence="12" id="KW-1185">Reference proteome</keyword>
<dbReference type="InterPro" id="IPR005790">
    <property type="entry name" value="DNA_polIII_delta"/>
</dbReference>
<evidence type="ECO:0000256" key="3">
    <source>
        <dbReference type="ARBA" id="ARBA00022679"/>
    </source>
</evidence>
<dbReference type="GO" id="GO:0003887">
    <property type="term" value="F:DNA-directed DNA polymerase activity"/>
    <property type="evidence" value="ECO:0007669"/>
    <property type="project" value="UniProtKB-KW"/>
</dbReference>
<dbReference type="PANTHER" id="PTHR34388">
    <property type="entry name" value="DNA POLYMERASE III SUBUNIT DELTA"/>
    <property type="match status" value="1"/>
</dbReference>
<dbReference type="Gene3D" id="1.20.272.10">
    <property type="match status" value="1"/>
</dbReference>
<evidence type="ECO:0000259" key="9">
    <source>
        <dbReference type="Pfam" id="PF06144"/>
    </source>
</evidence>
<dbReference type="Gene3D" id="1.10.8.60">
    <property type="match status" value="1"/>
</dbReference>
<keyword evidence="5" id="KW-0235">DNA replication</keyword>
<dbReference type="EC" id="2.7.7.7" evidence="1"/>
<dbReference type="InterPro" id="IPR048466">
    <property type="entry name" value="DNA_pol3_delta-like_C"/>
</dbReference>
<evidence type="ECO:0000256" key="8">
    <source>
        <dbReference type="ARBA" id="ARBA00049244"/>
    </source>
</evidence>
<evidence type="ECO:0000256" key="4">
    <source>
        <dbReference type="ARBA" id="ARBA00022695"/>
    </source>
</evidence>
<gene>
    <name evidence="11" type="ORF">GGQ92_000612</name>
</gene>
<comment type="caution">
    <text evidence="11">The sequence shown here is derived from an EMBL/GenBank/DDBJ whole genome shotgun (WGS) entry which is preliminary data.</text>
</comment>
<dbReference type="AlphaFoldDB" id="A0A841RKX3"/>
<proteinExistence type="inferred from homology"/>
<organism evidence="11 12">
    <name type="scientific">Gracilibacillus halotolerans</name>
    <dbReference type="NCBI Taxonomy" id="74386"/>
    <lineage>
        <taxon>Bacteria</taxon>
        <taxon>Bacillati</taxon>
        <taxon>Bacillota</taxon>
        <taxon>Bacilli</taxon>
        <taxon>Bacillales</taxon>
        <taxon>Bacillaceae</taxon>
        <taxon>Gracilibacillus</taxon>
    </lineage>
</organism>
<dbReference type="Pfam" id="PF21694">
    <property type="entry name" value="DNA_pol3_delta_C"/>
    <property type="match status" value="1"/>
</dbReference>
<evidence type="ECO:0000256" key="6">
    <source>
        <dbReference type="ARBA" id="ARBA00022932"/>
    </source>
</evidence>
<accession>A0A841RKX3</accession>
<dbReference type="GO" id="GO:0009360">
    <property type="term" value="C:DNA polymerase III complex"/>
    <property type="evidence" value="ECO:0007669"/>
    <property type="project" value="InterPro"/>
</dbReference>
<dbReference type="SUPFAM" id="SSF52540">
    <property type="entry name" value="P-loop containing nucleoside triphosphate hydrolases"/>
    <property type="match status" value="1"/>
</dbReference>
<dbReference type="Gene3D" id="3.40.50.300">
    <property type="entry name" value="P-loop containing nucleotide triphosphate hydrolases"/>
    <property type="match status" value="1"/>
</dbReference>
<reference evidence="11 12" key="1">
    <citation type="submission" date="2020-08" db="EMBL/GenBank/DDBJ databases">
        <title>Genomic Encyclopedia of Type Strains, Phase IV (KMG-IV): sequencing the most valuable type-strain genomes for metagenomic binning, comparative biology and taxonomic classification.</title>
        <authorList>
            <person name="Goeker M."/>
        </authorList>
    </citation>
    <scope>NUCLEOTIDE SEQUENCE [LARGE SCALE GENOMIC DNA]</scope>
    <source>
        <strain evidence="11 12">DSM 11805</strain>
    </source>
</reference>
<comment type="catalytic activity">
    <reaction evidence="8">
        <text>DNA(n) + a 2'-deoxyribonucleoside 5'-triphosphate = DNA(n+1) + diphosphate</text>
        <dbReference type="Rhea" id="RHEA:22508"/>
        <dbReference type="Rhea" id="RHEA-COMP:17339"/>
        <dbReference type="Rhea" id="RHEA-COMP:17340"/>
        <dbReference type="ChEBI" id="CHEBI:33019"/>
        <dbReference type="ChEBI" id="CHEBI:61560"/>
        <dbReference type="ChEBI" id="CHEBI:173112"/>
        <dbReference type="EC" id="2.7.7.7"/>
    </reaction>
</comment>
<protein>
    <recommendedName>
        <fullName evidence="2">DNA polymerase III subunit delta</fullName>
        <ecNumber evidence="1">2.7.7.7</ecNumber>
    </recommendedName>
</protein>
<evidence type="ECO:0000256" key="2">
    <source>
        <dbReference type="ARBA" id="ARBA00017703"/>
    </source>
</evidence>
<dbReference type="GO" id="GO:0003677">
    <property type="term" value="F:DNA binding"/>
    <property type="evidence" value="ECO:0007669"/>
    <property type="project" value="InterPro"/>
</dbReference>
<dbReference type="RefSeq" id="WP_184244432.1">
    <property type="nucleotide sequence ID" value="NZ_BAAACU010000022.1"/>
</dbReference>
<evidence type="ECO:0000256" key="5">
    <source>
        <dbReference type="ARBA" id="ARBA00022705"/>
    </source>
</evidence>
<dbReference type="GO" id="GO:0006261">
    <property type="term" value="P:DNA-templated DNA replication"/>
    <property type="evidence" value="ECO:0007669"/>
    <property type="project" value="TreeGrafter"/>
</dbReference>
<dbReference type="SUPFAM" id="SSF48019">
    <property type="entry name" value="post-AAA+ oligomerization domain-like"/>
    <property type="match status" value="1"/>
</dbReference>
<dbReference type="InterPro" id="IPR008921">
    <property type="entry name" value="DNA_pol3_clamp-load_cplx_C"/>
</dbReference>
<evidence type="ECO:0000256" key="1">
    <source>
        <dbReference type="ARBA" id="ARBA00012417"/>
    </source>
</evidence>
<feature type="domain" description="DNA polymerase III delta subunit-like C-terminal" evidence="10">
    <location>
        <begin position="219"/>
        <end position="335"/>
    </location>
</feature>
<evidence type="ECO:0000259" key="10">
    <source>
        <dbReference type="Pfam" id="PF21694"/>
    </source>
</evidence>
<keyword evidence="4 11" id="KW-0548">Nucleotidyltransferase</keyword>
<keyword evidence="3 11" id="KW-0808">Transferase</keyword>
<sequence length="351" mass="39935">MDYLECMQQIKKDKIAPVYYLYGTENYMTDMLRATLTKKIVEPEDLDTNLSTYDLEETTIQEVIIDAETFPFFGERKLIIAHNADFLKAKPSVTDILHQPESLITYLENPAPYTVLVVIAPYEKVDERKKIVKALKKHAAFVECQPLKEYNMQQTVKTLANDLHITVSNQVVDFLIETIGSNLMVIQSELEKMALYAGAGNEIQLETAKLLISEQENSTAFQLVDAVLTSDLKAAINIKKDLEKKGEDPIGMLALITSQFRTILQVKVLKQKGYTQQQIAQQLKIHPYTAKLALNRQASFTFAELKKMIDKMAETDLQMKTGAMDKSIAFELLLYYLIQERHKNNTKPSLA</sequence>
<dbReference type="Pfam" id="PF06144">
    <property type="entry name" value="DNA_pol3_delta"/>
    <property type="match status" value="1"/>
</dbReference>
<dbReference type="NCBIfam" id="TIGR01128">
    <property type="entry name" value="holA"/>
    <property type="match status" value="1"/>
</dbReference>
<dbReference type="InterPro" id="IPR010372">
    <property type="entry name" value="DNA_pol3_delta_N"/>
</dbReference>
<dbReference type="InterPro" id="IPR027417">
    <property type="entry name" value="P-loop_NTPase"/>
</dbReference>
<comment type="similarity">
    <text evidence="7">Belongs to the DNA polymerase HolA subunit family.</text>
</comment>
<dbReference type="PANTHER" id="PTHR34388:SF1">
    <property type="entry name" value="DNA POLYMERASE III SUBUNIT DELTA"/>
    <property type="match status" value="1"/>
</dbReference>
<evidence type="ECO:0000313" key="11">
    <source>
        <dbReference type="EMBL" id="MBB6511845.1"/>
    </source>
</evidence>
<feature type="domain" description="DNA polymerase III delta N-terminal" evidence="9">
    <location>
        <begin position="19"/>
        <end position="145"/>
    </location>
</feature>